<dbReference type="RefSeq" id="WP_104480765.1">
    <property type="nucleotide sequence ID" value="NZ_CP154825.1"/>
</dbReference>
<gene>
    <name evidence="2" type="ORF">CLV40_11228</name>
</gene>
<evidence type="ECO:0000259" key="1">
    <source>
        <dbReference type="Pfam" id="PF23859"/>
    </source>
</evidence>
<dbReference type="EMBL" id="PTIX01000012">
    <property type="protein sequence ID" value="PPK65769.1"/>
    <property type="molecule type" value="Genomic_DNA"/>
</dbReference>
<reference evidence="2 3" key="1">
    <citation type="submission" date="2018-02" db="EMBL/GenBank/DDBJ databases">
        <title>Genomic Encyclopedia of Archaeal and Bacterial Type Strains, Phase II (KMG-II): from individual species to whole genera.</title>
        <authorList>
            <person name="Goeker M."/>
        </authorList>
    </citation>
    <scope>NUCLEOTIDE SEQUENCE [LARGE SCALE GENOMIC DNA]</scope>
    <source>
        <strain evidence="2 3">YU 961-1</strain>
    </source>
</reference>
<protein>
    <recommendedName>
        <fullName evidence="1">DeoxyPurine in DNA protein A domain-containing protein</fullName>
    </recommendedName>
</protein>
<sequence>MGTITRLPTVLPKFLLGLHQPSDLPRAGVPAFVSDTRLRARKTLPRAAAPVAYDSGGFTQLQKHGAWTIGPREYIARLRRYRDEIGGMLWAAQQDWMCEPLIISGGRAGPNVFVGTGLSVPIHQRRTVDNLIEMRALAPDLWIVPSLQGWEVDDYLRCRDLYDRAGIDLTAEPLVGLGSVCRRQGTKEAGQILRVLHTEGITRIHGFGFKTLGLIEHGHLLTSSDSLAWSYDARQLRRLSGLPDCPGTHKNCANCLPYALHWRARVLAAATTNTTTTWEAVA</sequence>
<name>A0A2S6GKM9_9PSEU</name>
<evidence type="ECO:0000313" key="2">
    <source>
        <dbReference type="EMBL" id="PPK65769.1"/>
    </source>
</evidence>
<dbReference type="Proteomes" id="UP000239203">
    <property type="component" value="Unassembled WGS sequence"/>
</dbReference>
<dbReference type="Pfam" id="PF23859">
    <property type="entry name" value="DpdA"/>
    <property type="match status" value="1"/>
</dbReference>
<organism evidence="2 3">
    <name type="scientific">Actinokineospora auranticolor</name>
    <dbReference type="NCBI Taxonomy" id="155976"/>
    <lineage>
        <taxon>Bacteria</taxon>
        <taxon>Bacillati</taxon>
        <taxon>Actinomycetota</taxon>
        <taxon>Actinomycetes</taxon>
        <taxon>Pseudonocardiales</taxon>
        <taxon>Pseudonocardiaceae</taxon>
        <taxon>Actinokineospora</taxon>
    </lineage>
</organism>
<keyword evidence="3" id="KW-1185">Reference proteome</keyword>
<dbReference type="InterPro" id="IPR055645">
    <property type="entry name" value="DpdA"/>
</dbReference>
<evidence type="ECO:0000313" key="3">
    <source>
        <dbReference type="Proteomes" id="UP000239203"/>
    </source>
</evidence>
<dbReference type="OrthoDB" id="9075047at2"/>
<dbReference type="AlphaFoldDB" id="A0A2S6GKM9"/>
<feature type="domain" description="DeoxyPurine in DNA protein A" evidence="1">
    <location>
        <begin position="14"/>
        <end position="272"/>
    </location>
</feature>
<comment type="caution">
    <text evidence="2">The sequence shown here is derived from an EMBL/GenBank/DDBJ whole genome shotgun (WGS) entry which is preliminary data.</text>
</comment>
<accession>A0A2S6GKM9</accession>
<proteinExistence type="predicted"/>